<feature type="repeat" description="WD" evidence="8">
    <location>
        <begin position="298"/>
        <end position="339"/>
    </location>
</feature>
<sequence>MASVAGSSSLPVLLPQTPKPFTEGSQLEWKPKRNLSIPLTAPVEDPITQEQQMAMSRIGPDGKVKKVRPRRTVDYGGPIGRWALLRKLRPSPTYVPYLRPAPPYIIDLLPPKAYPENVSTSLCTKFVHTSTNKIRCPVNCVTWTPESRRILTGSTSGEFTLWNGLTFNFETILQAHDTAVRAFEFSHSGQYLASADQSGIIKYFQPNMNNLTAWTGHREAIRDLSFSPDDSMFATASDDSSIKIWSFEESREEKTLTGHGWDVKCVKWHPTKGLLVSGSKDNMIKFWDPRTGTALSTLHYHKNTVQALSWSPDGNLVASASRDQTVRVFDIRAMKEFRVLKGHKKEVCSVAWHPVHPILVSGGSEGSILHWDLSSSTDPLPSQSASHVPGPRATLSQAHDSNVWSLTYHPLGHLLASASNDHTTRFWCRERPGDATSVFSGGGEKPPEVEGGGQDDDDDAFVPGFSFAPGMGLPGNQSWDDQQGPNGYDGYGRGRGGQGYGGQQDGDGEDSIPGLAPPQMEGNGSASVAGRQNGPLPSQEDLYPGDGEESWSRGGRGGGRGGNRWGGGGGGGSGGGGRRRY</sequence>
<evidence type="ECO:0000256" key="8">
    <source>
        <dbReference type="PROSITE-ProRule" id="PRU00221"/>
    </source>
</evidence>
<dbReference type="CDD" id="cd00200">
    <property type="entry name" value="WD40"/>
    <property type="match status" value="1"/>
</dbReference>
<feature type="repeat" description="WD" evidence="8">
    <location>
        <begin position="256"/>
        <end position="297"/>
    </location>
</feature>
<dbReference type="SMART" id="SM00320">
    <property type="entry name" value="WD40"/>
    <property type="match status" value="7"/>
</dbReference>
<dbReference type="SUPFAM" id="SSF50978">
    <property type="entry name" value="WD40 repeat-like"/>
    <property type="match status" value="1"/>
</dbReference>
<dbReference type="FunFam" id="2.130.10.10:FF:000069">
    <property type="entry name" value="WD repeat domain 33"/>
    <property type="match status" value="1"/>
</dbReference>
<feature type="compositionally biased region" description="Polar residues" evidence="10">
    <location>
        <begin position="475"/>
        <end position="485"/>
    </location>
</feature>
<evidence type="ECO:0000313" key="11">
    <source>
        <dbReference type="EMBL" id="KAK7688823.1"/>
    </source>
</evidence>
<feature type="compositionally biased region" description="Gly residues" evidence="10">
    <location>
        <begin position="487"/>
        <end position="505"/>
    </location>
</feature>
<dbReference type="PROSITE" id="PS50294">
    <property type="entry name" value="WD_REPEATS_REGION"/>
    <property type="match status" value="5"/>
</dbReference>
<dbReference type="PANTHER" id="PTHR22836">
    <property type="entry name" value="WD40 REPEAT PROTEIN"/>
    <property type="match status" value="1"/>
</dbReference>
<keyword evidence="4" id="KW-0677">Repeat</keyword>
<evidence type="ECO:0000256" key="10">
    <source>
        <dbReference type="SAM" id="MobiDB-lite"/>
    </source>
</evidence>
<dbReference type="InterPro" id="IPR036322">
    <property type="entry name" value="WD40_repeat_dom_sf"/>
</dbReference>
<evidence type="ECO:0000256" key="6">
    <source>
        <dbReference type="ARBA" id="ARBA00025498"/>
    </source>
</evidence>
<dbReference type="InterPro" id="IPR020472">
    <property type="entry name" value="WD40_PAC1"/>
</dbReference>
<evidence type="ECO:0000256" key="2">
    <source>
        <dbReference type="ARBA" id="ARBA00022574"/>
    </source>
</evidence>
<comment type="subcellular location">
    <subcellularLocation>
        <location evidence="1 9">Nucleus</location>
    </subcellularLocation>
</comment>
<feature type="repeat" description="WD" evidence="8">
    <location>
        <begin position="138"/>
        <end position="163"/>
    </location>
</feature>
<keyword evidence="12" id="KW-1185">Reference proteome</keyword>
<dbReference type="EMBL" id="JASBNA010000009">
    <property type="protein sequence ID" value="KAK7688823.1"/>
    <property type="molecule type" value="Genomic_DNA"/>
</dbReference>
<keyword evidence="3 9" id="KW-0507">mRNA processing</keyword>
<feature type="region of interest" description="Disordered" evidence="10">
    <location>
        <begin position="434"/>
        <end position="581"/>
    </location>
</feature>
<dbReference type="PRINTS" id="PR00320">
    <property type="entry name" value="GPROTEINBRPT"/>
</dbReference>
<evidence type="ECO:0000256" key="5">
    <source>
        <dbReference type="ARBA" id="ARBA00023242"/>
    </source>
</evidence>
<organism evidence="11 12">
    <name type="scientific">Cerrena zonata</name>
    <dbReference type="NCBI Taxonomy" id="2478898"/>
    <lineage>
        <taxon>Eukaryota</taxon>
        <taxon>Fungi</taxon>
        <taxon>Dikarya</taxon>
        <taxon>Basidiomycota</taxon>
        <taxon>Agaricomycotina</taxon>
        <taxon>Agaricomycetes</taxon>
        <taxon>Polyporales</taxon>
        <taxon>Cerrenaceae</taxon>
        <taxon>Cerrena</taxon>
    </lineage>
</organism>
<accession>A0AAW0G572</accession>
<name>A0AAW0G572_9APHY</name>
<feature type="repeat" description="WD" evidence="8">
    <location>
        <begin position="214"/>
        <end position="255"/>
    </location>
</feature>
<evidence type="ECO:0000256" key="3">
    <source>
        <dbReference type="ARBA" id="ARBA00022664"/>
    </source>
</evidence>
<dbReference type="GO" id="GO:0031124">
    <property type="term" value="P:mRNA 3'-end processing"/>
    <property type="evidence" value="ECO:0007669"/>
    <property type="project" value="UniProtKB-UniRule"/>
</dbReference>
<evidence type="ECO:0000256" key="1">
    <source>
        <dbReference type="ARBA" id="ARBA00004123"/>
    </source>
</evidence>
<feature type="repeat" description="WD" evidence="8">
    <location>
        <begin position="340"/>
        <end position="375"/>
    </location>
</feature>
<keyword evidence="2 8" id="KW-0853">WD repeat</keyword>
<feature type="compositionally biased region" description="Polar residues" evidence="10">
    <location>
        <begin position="1"/>
        <end position="10"/>
    </location>
</feature>
<feature type="region of interest" description="Disordered" evidence="10">
    <location>
        <begin position="1"/>
        <end position="25"/>
    </location>
</feature>
<evidence type="ECO:0000313" key="12">
    <source>
        <dbReference type="Proteomes" id="UP001385951"/>
    </source>
</evidence>
<evidence type="ECO:0000256" key="7">
    <source>
        <dbReference type="ARBA" id="ARBA00026154"/>
    </source>
</evidence>
<comment type="function">
    <text evidence="6">Required for 3'-end cleavage and polyadenylation of pre-mRNAs. Also involved in chromosome segregation where it has a role in chromosome attachment to the mitotic spindle.</text>
</comment>
<dbReference type="Pfam" id="PF00400">
    <property type="entry name" value="WD40"/>
    <property type="match status" value="7"/>
</dbReference>
<dbReference type="GO" id="GO:0005847">
    <property type="term" value="C:mRNA cleavage and polyadenylation specificity factor complex"/>
    <property type="evidence" value="ECO:0007669"/>
    <property type="project" value="TreeGrafter"/>
</dbReference>
<gene>
    <name evidence="11" type="ORF">QCA50_007512</name>
</gene>
<dbReference type="PANTHER" id="PTHR22836:SF0">
    <property type="entry name" value="PRE-MRNA 3' END PROCESSING PROTEIN WDR33"/>
    <property type="match status" value="1"/>
</dbReference>
<dbReference type="InterPro" id="IPR001680">
    <property type="entry name" value="WD40_rpt"/>
</dbReference>
<feature type="repeat" description="WD" evidence="8">
    <location>
        <begin position="396"/>
        <end position="427"/>
    </location>
</feature>
<dbReference type="InterPro" id="IPR045245">
    <property type="entry name" value="Pfs2-like"/>
</dbReference>
<dbReference type="AlphaFoldDB" id="A0AAW0G572"/>
<protein>
    <recommendedName>
        <fullName evidence="7 9">Polyadenylation factor subunit 2</fullName>
    </recommendedName>
</protein>
<dbReference type="InterPro" id="IPR015943">
    <property type="entry name" value="WD40/YVTN_repeat-like_dom_sf"/>
</dbReference>
<comment type="caution">
    <text evidence="11">The sequence shown here is derived from an EMBL/GenBank/DDBJ whole genome shotgun (WGS) entry which is preliminary data.</text>
</comment>
<dbReference type="Proteomes" id="UP001385951">
    <property type="component" value="Unassembled WGS sequence"/>
</dbReference>
<keyword evidence="5 9" id="KW-0539">Nucleus</keyword>
<reference evidence="11 12" key="1">
    <citation type="submission" date="2022-09" db="EMBL/GenBank/DDBJ databases">
        <authorList>
            <person name="Palmer J.M."/>
        </authorList>
    </citation>
    <scope>NUCLEOTIDE SEQUENCE [LARGE SCALE GENOMIC DNA]</scope>
    <source>
        <strain evidence="11 12">DSM 7382</strain>
    </source>
</reference>
<dbReference type="Gene3D" id="2.130.10.10">
    <property type="entry name" value="YVTN repeat-like/Quinoprotein amine dehydrogenase"/>
    <property type="match status" value="3"/>
</dbReference>
<evidence type="ECO:0000256" key="9">
    <source>
        <dbReference type="RuleBase" id="RU369034"/>
    </source>
</evidence>
<proteinExistence type="predicted"/>
<evidence type="ECO:0000256" key="4">
    <source>
        <dbReference type="ARBA" id="ARBA00022737"/>
    </source>
</evidence>
<dbReference type="PROSITE" id="PS50082">
    <property type="entry name" value="WD_REPEATS_2"/>
    <property type="match status" value="6"/>
</dbReference>
<feature type="compositionally biased region" description="Gly residues" evidence="10">
    <location>
        <begin position="554"/>
        <end position="581"/>
    </location>
</feature>